<accession>A0A1H2RHM8</accession>
<name>A0A1H2RHM8_9FIRM</name>
<dbReference type="Proteomes" id="UP000198828">
    <property type="component" value="Unassembled WGS sequence"/>
</dbReference>
<dbReference type="EMBL" id="FNNG01000001">
    <property type="protein sequence ID" value="SDW18956.1"/>
    <property type="molecule type" value="Genomic_DNA"/>
</dbReference>
<dbReference type="Pfam" id="PF19842">
    <property type="entry name" value="YqeC"/>
    <property type="match status" value="1"/>
</dbReference>
<reference evidence="1 2" key="1">
    <citation type="submission" date="2016-10" db="EMBL/GenBank/DDBJ databases">
        <authorList>
            <person name="de Groot N.N."/>
        </authorList>
    </citation>
    <scope>NUCLEOTIDE SEQUENCE [LARGE SCALE GENOMIC DNA]</scope>
    <source>
        <strain evidence="1 2">DSM 23310</strain>
    </source>
</reference>
<sequence>MYLFKKLGLKKEEVISIVGGGGKTTTLFILADELRNLNKRVLVTTTTAIFSPKEEEYDYYFLGKLEYFTPKEGSITIFGNRIEEGKLKGPSSIEIEEIVEKNIFDFILIEADGSKGKPIKAPNDYEPVIPKCTTKTIGVIGLDSFEKRIDHIVHRPEKFIEITNSNYSDTIDADIIIKLIFHPEGLFKEARGEKILLLNKASNQYYSFKGNEIRNKLLEKGFKGSVLVSDIKTKKFY</sequence>
<dbReference type="RefSeq" id="WP_093750275.1">
    <property type="nucleotide sequence ID" value="NZ_FNNG01000001.1"/>
</dbReference>
<gene>
    <name evidence="1" type="ORF">SAMN05660923_00382</name>
</gene>
<keyword evidence="2" id="KW-1185">Reference proteome</keyword>
<organism evidence="1 2">
    <name type="scientific">Tepidimicrobium xylanilyticum</name>
    <dbReference type="NCBI Taxonomy" id="1123352"/>
    <lineage>
        <taxon>Bacteria</taxon>
        <taxon>Bacillati</taxon>
        <taxon>Bacillota</taxon>
        <taxon>Tissierellia</taxon>
        <taxon>Tissierellales</taxon>
        <taxon>Tepidimicrobiaceae</taxon>
        <taxon>Tepidimicrobium</taxon>
    </lineage>
</organism>
<evidence type="ECO:0000313" key="1">
    <source>
        <dbReference type="EMBL" id="SDW18956.1"/>
    </source>
</evidence>
<evidence type="ECO:0000313" key="2">
    <source>
        <dbReference type="Proteomes" id="UP000198828"/>
    </source>
</evidence>
<dbReference type="NCBIfam" id="TIGR03172">
    <property type="entry name" value="selenium cofactor biosynthesis protein YqeC"/>
    <property type="match status" value="1"/>
</dbReference>
<dbReference type="OrthoDB" id="368187at2"/>
<dbReference type="InterPro" id="IPR017587">
    <property type="entry name" value="YqeC"/>
</dbReference>
<dbReference type="AlphaFoldDB" id="A0A1H2RHM8"/>
<protein>
    <submittedName>
        <fullName evidence="1">Probable selenium-dependent hydroxylase accessory protein YqeC</fullName>
    </submittedName>
</protein>
<proteinExistence type="predicted"/>